<sequence>MTPPMDRRHSEPSGGPLAELTVWAVLRAVATAVRRRPRQVVPFTVAGLVVGLADWIRTVDPIPMQVPTSFRETVNVQFSLVPMGTSRTVRAVGALVDLRVPYLLGAVGLELLVLVAVGAGGYLTLQRALDVETDRTAVLRYGVVLALVGFLPQWLGTPRVTLSNLLVGLVTVVLFSVLAVRLFLFPGLVVAGQSYRTAFRQSQRRSYGIGWTVFGLVVVLGLGSWGLAQIPVAGGFLSTAIVAPAHALSLAVLVRHTGRTTPPAADRQETDTIGR</sequence>
<dbReference type="Proteomes" id="UP001259659">
    <property type="component" value="Unassembled WGS sequence"/>
</dbReference>
<organism evidence="2 3">
    <name type="scientific">Haloarcula saliterrae</name>
    <dbReference type="NCBI Taxonomy" id="2950534"/>
    <lineage>
        <taxon>Archaea</taxon>
        <taxon>Methanobacteriati</taxon>
        <taxon>Methanobacteriota</taxon>
        <taxon>Stenosarchaea group</taxon>
        <taxon>Halobacteria</taxon>
        <taxon>Halobacteriales</taxon>
        <taxon>Haloarculaceae</taxon>
        <taxon>Haloarcula</taxon>
    </lineage>
</organism>
<feature type="transmembrane region" description="Helical" evidence="1">
    <location>
        <begin position="161"/>
        <end position="185"/>
    </location>
</feature>
<evidence type="ECO:0000313" key="3">
    <source>
        <dbReference type="Proteomes" id="UP001259659"/>
    </source>
</evidence>
<accession>A0ABU2FG87</accession>
<keyword evidence="1" id="KW-0812">Transmembrane</keyword>
<keyword evidence="3" id="KW-1185">Reference proteome</keyword>
<name>A0ABU2FG87_9EURY</name>
<dbReference type="RefSeq" id="WP_310921058.1">
    <property type="nucleotide sequence ID" value="NZ_JAMQON010000005.1"/>
</dbReference>
<feature type="transmembrane region" description="Helical" evidence="1">
    <location>
        <begin position="137"/>
        <end position="155"/>
    </location>
</feature>
<keyword evidence="1" id="KW-1133">Transmembrane helix</keyword>
<feature type="transmembrane region" description="Helical" evidence="1">
    <location>
        <begin position="233"/>
        <end position="254"/>
    </location>
</feature>
<feature type="transmembrane region" description="Helical" evidence="1">
    <location>
        <begin position="40"/>
        <end position="56"/>
    </location>
</feature>
<feature type="transmembrane region" description="Helical" evidence="1">
    <location>
        <begin position="206"/>
        <end position="227"/>
    </location>
</feature>
<proteinExistence type="predicted"/>
<protein>
    <submittedName>
        <fullName evidence="2">Uncharacterized protein</fullName>
    </submittedName>
</protein>
<comment type="caution">
    <text evidence="2">The sequence shown here is derived from an EMBL/GenBank/DDBJ whole genome shotgun (WGS) entry which is preliminary data.</text>
</comment>
<gene>
    <name evidence="2" type="ORF">NDI56_17750</name>
</gene>
<evidence type="ECO:0000313" key="2">
    <source>
        <dbReference type="EMBL" id="MDS0261247.1"/>
    </source>
</evidence>
<keyword evidence="1" id="KW-0472">Membrane</keyword>
<reference evidence="2 3" key="1">
    <citation type="submission" date="2022-06" db="EMBL/GenBank/DDBJ databases">
        <title>Haloarcula sp. a new haloarchaeum isolate from saline soil.</title>
        <authorList>
            <person name="Strakova D."/>
            <person name="Galisteo C."/>
            <person name="Sanchez-Porro C."/>
            <person name="Ventosa A."/>
        </authorList>
    </citation>
    <scope>NUCLEOTIDE SEQUENCE [LARGE SCALE GENOMIC DNA]</scope>
    <source>
        <strain evidence="2 3">S1CR25-12</strain>
    </source>
</reference>
<dbReference type="EMBL" id="JAMQON010000005">
    <property type="protein sequence ID" value="MDS0261247.1"/>
    <property type="molecule type" value="Genomic_DNA"/>
</dbReference>
<evidence type="ECO:0000256" key="1">
    <source>
        <dbReference type="SAM" id="Phobius"/>
    </source>
</evidence>
<feature type="transmembrane region" description="Helical" evidence="1">
    <location>
        <begin position="102"/>
        <end position="125"/>
    </location>
</feature>